<dbReference type="AlphaFoldDB" id="A0A6N7VRX1"/>
<comment type="caution">
    <text evidence="1">The sequence shown here is derived from an EMBL/GenBank/DDBJ whole genome shotgun (WGS) entry which is preliminary data.</text>
</comment>
<name>A0A6N7VRX1_9ACTO</name>
<reference evidence="1 2" key="1">
    <citation type="submission" date="2019-08" db="EMBL/GenBank/DDBJ databases">
        <title>In-depth cultivation of the pig gut microbiome towards novel bacterial diversity and tailored functional studies.</title>
        <authorList>
            <person name="Wylensek D."/>
            <person name="Hitch T.C.A."/>
            <person name="Clavel T."/>
        </authorList>
    </citation>
    <scope>NUCLEOTIDE SEQUENCE [LARGE SCALE GENOMIC DNA]</scope>
    <source>
        <strain evidence="1 2">WB03_NA08</strain>
    </source>
</reference>
<dbReference type="EMBL" id="VULO01000007">
    <property type="protein sequence ID" value="MSS84527.1"/>
    <property type="molecule type" value="Genomic_DNA"/>
</dbReference>
<keyword evidence="2" id="KW-1185">Reference proteome</keyword>
<accession>A0A6N7VRX1</accession>
<sequence>MAIREVTFYQVQCDRCGLVCTDYGDFSAMFYPDEAIECMPEDWVSFGGGVFCDACADTAAIVSRLDEALERAKRQPALGDPDDALESYGFPEPLCDGRLHPVMAGSLRIHMQISRSR</sequence>
<evidence type="ECO:0000313" key="1">
    <source>
        <dbReference type="EMBL" id="MSS84527.1"/>
    </source>
</evidence>
<dbReference type="RefSeq" id="WP_154544955.1">
    <property type="nucleotide sequence ID" value="NZ_VULO01000007.1"/>
</dbReference>
<proteinExistence type="predicted"/>
<evidence type="ECO:0000313" key="2">
    <source>
        <dbReference type="Proteomes" id="UP000470875"/>
    </source>
</evidence>
<dbReference type="Proteomes" id="UP000470875">
    <property type="component" value="Unassembled WGS sequence"/>
</dbReference>
<organism evidence="1 2">
    <name type="scientific">Scrofimicrobium canadense</name>
    <dbReference type="NCBI Taxonomy" id="2652290"/>
    <lineage>
        <taxon>Bacteria</taxon>
        <taxon>Bacillati</taxon>
        <taxon>Actinomycetota</taxon>
        <taxon>Actinomycetes</taxon>
        <taxon>Actinomycetales</taxon>
        <taxon>Actinomycetaceae</taxon>
        <taxon>Scrofimicrobium</taxon>
    </lineage>
</organism>
<protein>
    <submittedName>
        <fullName evidence="1">Uncharacterized protein</fullName>
    </submittedName>
</protein>
<gene>
    <name evidence="1" type="ORF">FYJ24_07060</name>
</gene>